<dbReference type="NCBIfam" id="TIGR02595">
    <property type="entry name" value="PEP_CTERM"/>
    <property type="match status" value="1"/>
</dbReference>
<evidence type="ECO:0000313" key="4">
    <source>
        <dbReference type="Proteomes" id="UP001499951"/>
    </source>
</evidence>
<keyword evidence="4" id="KW-1185">Reference proteome</keyword>
<sequence length="277" mass="28439">MARTKWLAAAVTTIAFALAPAAHAGQIKITIHNNSPVGGLNLSPLWVTFGNGSFDVFNAGSLATPGLEPLAESGNPSGLASRLAATDPGAVTGLIPVPGASGLAQIEPGESGSIILDINPTTNRFFNFAAMVVPSNDAFTSLDNALALFDSAGHFLGNKTLTLTGNDIWDAGTEVDQLFGSAFVVGQNAALGDTENLAVGLHPGFGTFDGQLEPNGHTFNAADADVAKRGGFTFASITISEVPEPASWTLMLAATMLSGFAVSRRRRRNGSQDAQAA</sequence>
<comment type="caution">
    <text evidence="3">The sequence shown here is derived from an EMBL/GenBank/DDBJ whole genome shotgun (WGS) entry which is preliminary data.</text>
</comment>
<dbReference type="InterPro" id="IPR009465">
    <property type="entry name" value="Spondin_N"/>
</dbReference>
<proteinExistence type="predicted"/>
<organism evidence="3 4">
    <name type="scientific">Rhizomicrobium electricum</name>
    <dbReference type="NCBI Taxonomy" id="480070"/>
    <lineage>
        <taxon>Bacteria</taxon>
        <taxon>Pseudomonadati</taxon>
        <taxon>Pseudomonadota</taxon>
        <taxon>Alphaproteobacteria</taxon>
        <taxon>Micropepsales</taxon>
        <taxon>Micropepsaceae</taxon>
        <taxon>Rhizomicrobium</taxon>
    </lineage>
</organism>
<evidence type="ECO:0000259" key="2">
    <source>
        <dbReference type="Pfam" id="PF06468"/>
    </source>
</evidence>
<feature type="chain" id="PRO_5046925458" description="Spondin domain-containing protein" evidence="1">
    <location>
        <begin position="25"/>
        <end position="277"/>
    </location>
</feature>
<name>A0ABP3PRF5_9PROT</name>
<dbReference type="RefSeq" id="WP_166934710.1">
    <property type="nucleotide sequence ID" value="NZ_BAAADD010000005.1"/>
</dbReference>
<keyword evidence="1" id="KW-0732">Signal</keyword>
<feature type="domain" description="Spondin" evidence="2">
    <location>
        <begin position="47"/>
        <end position="175"/>
    </location>
</feature>
<dbReference type="NCBIfam" id="NF038123">
    <property type="entry name" value="NF038123_dom"/>
    <property type="match status" value="1"/>
</dbReference>
<feature type="signal peptide" evidence="1">
    <location>
        <begin position="1"/>
        <end position="24"/>
    </location>
</feature>
<evidence type="ECO:0000313" key="3">
    <source>
        <dbReference type="EMBL" id="GAA0573397.1"/>
    </source>
</evidence>
<dbReference type="Gene3D" id="2.60.40.2130">
    <property type="entry name" value="F-spondin domain"/>
    <property type="match status" value="1"/>
</dbReference>
<dbReference type="InterPro" id="IPR038678">
    <property type="entry name" value="Spondin_N_sf"/>
</dbReference>
<protein>
    <recommendedName>
        <fullName evidence="2">Spondin domain-containing protein</fullName>
    </recommendedName>
</protein>
<dbReference type="EMBL" id="BAAADD010000005">
    <property type="protein sequence ID" value="GAA0573397.1"/>
    <property type="molecule type" value="Genomic_DNA"/>
</dbReference>
<accession>A0ABP3PRF5</accession>
<dbReference type="InterPro" id="IPR013424">
    <property type="entry name" value="Ice-binding_C"/>
</dbReference>
<reference evidence="4" key="1">
    <citation type="journal article" date="2019" name="Int. J. Syst. Evol. Microbiol.">
        <title>The Global Catalogue of Microorganisms (GCM) 10K type strain sequencing project: providing services to taxonomists for standard genome sequencing and annotation.</title>
        <authorList>
            <consortium name="The Broad Institute Genomics Platform"/>
            <consortium name="The Broad Institute Genome Sequencing Center for Infectious Disease"/>
            <person name="Wu L."/>
            <person name="Ma J."/>
        </authorList>
    </citation>
    <scope>NUCLEOTIDE SEQUENCE [LARGE SCALE GENOMIC DNA]</scope>
    <source>
        <strain evidence="4">JCM 15089</strain>
    </source>
</reference>
<dbReference type="Proteomes" id="UP001499951">
    <property type="component" value="Unassembled WGS sequence"/>
</dbReference>
<dbReference type="Pfam" id="PF06468">
    <property type="entry name" value="Spond_N"/>
    <property type="match status" value="1"/>
</dbReference>
<gene>
    <name evidence="3" type="ORF">GCM10008942_22620</name>
</gene>
<evidence type="ECO:0000256" key="1">
    <source>
        <dbReference type="SAM" id="SignalP"/>
    </source>
</evidence>